<accession>A0ABZ2MBT1</accession>
<gene>
    <name evidence="3" type="ORF">LZC94_22490</name>
</gene>
<sequence>MSKAFTKDDAEDEPLVVPRPPLPAGSPNYVTPRGLARLRAELRQLDTERAHLEAQPPEPDRVRALTILHARIHELGERIASAVPVDPRTQPRDEIRFGATITVRGETGPARHYEIVGVDEADAAHGRLAFSAPLARALLGKRAGDVIAFRTPRGEEELEIVAIDYAGEA</sequence>
<dbReference type="PANTHER" id="PTHR30437:SF4">
    <property type="entry name" value="TRANSCRIPTION ELONGATION FACTOR GREA"/>
    <property type="match status" value="1"/>
</dbReference>
<protein>
    <submittedName>
        <fullName evidence="3">GreA/GreB family elongation factor</fullName>
    </submittedName>
</protein>
<reference evidence="3 4" key="1">
    <citation type="submission" date="2021-12" db="EMBL/GenBank/DDBJ databases">
        <title>Discovery of the Pendulisporaceae a myxobacterial family with distinct sporulation behavior and unique specialized metabolism.</title>
        <authorList>
            <person name="Garcia R."/>
            <person name="Popoff A."/>
            <person name="Bader C.D."/>
            <person name="Loehr J."/>
            <person name="Walesch S."/>
            <person name="Walt C."/>
            <person name="Boldt J."/>
            <person name="Bunk B."/>
            <person name="Haeckl F.J.F.P.J."/>
            <person name="Gunesch A.P."/>
            <person name="Birkelbach J."/>
            <person name="Nuebel U."/>
            <person name="Pietschmann T."/>
            <person name="Bach T."/>
            <person name="Mueller R."/>
        </authorList>
    </citation>
    <scope>NUCLEOTIDE SEQUENCE [LARGE SCALE GENOMIC DNA]</scope>
    <source>
        <strain evidence="3 4">MSr11954</strain>
    </source>
</reference>
<proteinExistence type="predicted"/>
<evidence type="ECO:0000313" key="4">
    <source>
        <dbReference type="Proteomes" id="UP001370348"/>
    </source>
</evidence>
<dbReference type="InterPro" id="IPR036953">
    <property type="entry name" value="GreA/GreB_C_sf"/>
</dbReference>
<dbReference type="EMBL" id="CP089984">
    <property type="protein sequence ID" value="WXB19979.1"/>
    <property type="molecule type" value="Genomic_DNA"/>
</dbReference>
<name>A0ABZ2MBT1_9BACT</name>
<dbReference type="InterPro" id="IPR023459">
    <property type="entry name" value="Tscrpt_elong_fac_GreA/B_fam"/>
</dbReference>
<dbReference type="Proteomes" id="UP001370348">
    <property type="component" value="Chromosome"/>
</dbReference>
<keyword evidence="3" id="KW-0251">Elongation factor</keyword>
<dbReference type="PIRSF" id="PIRSF006092">
    <property type="entry name" value="GreA_GreB"/>
    <property type="match status" value="1"/>
</dbReference>
<keyword evidence="3" id="KW-0648">Protein biosynthesis</keyword>
<dbReference type="SUPFAM" id="SSF54534">
    <property type="entry name" value="FKBP-like"/>
    <property type="match status" value="1"/>
</dbReference>
<dbReference type="GO" id="GO:0003746">
    <property type="term" value="F:translation elongation factor activity"/>
    <property type="evidence" value="ECO:0007669"/>
    <property type="project" value="UniProtKB-KW"/>
</dbReference>
<dbReference type="Pfam" id="PF01272">
    <property type="entry name" value="GreA_GreB"/>
    <property type="match status" value="1"/>
</dbReference>
<dbReference type="InterPro" id="IPR001437">
    <property type="entry name" value="Tscrpt_elong_fac_GreA/B_C"/>
</dbReference>
<keyword evidence="4" id="KW-1185">Reference proteome</keyword>
<evidence type="ECO:0000256" key="1">
    <source>
        <dbReference type="SAM" id="MobiDB-lite"/>
    </source>
</evidence>
<dbReference type="RefSeq" id="WP_394829579.1">
    <property type="nucleotide sequence ID" value="NZ_CP089984.1"/>
</dbReference>
<evidence type="ECO:0000259" key="2">
    <source>
        <dbReference type="Pfam" id="PF01272"/>
    </source>
</evidence>
<dbReference type="Gene3D" id="3.10.50.30">
    <property type="entry name" value="Transcription elongation factor, GreA/GreB, C-terminal domain"/>
    <property type="match status" value="1"/>
</dbReference>
<organism evidence="3 4">
    <name type="scientific">Pendulispora albinea</name>
    <dbReference type="NCBI Taxonomy" id="2741071"/>
    <lineage>
        <taxon>Bacteria</taxon>
        <taxon>Pseudomonadati</taxon>
        <taxon>Myxococcota</taxon>
        <taxon>Myxococcia</taxon>
        <taxon>Myxococcales</taxon>
        <taxon>Sorangiineae</taxon>
        <taxon>Pendulisporaceae</taxon>
        <taxon>Pendulispora</taxon>
    </lineage>
</organism>
<feature type="region of interest" description="Disordered" evidence="1">
    <location>
        <begin position="1"/>
        <end position="30"/>
    </location>
</feature>
<dbReference type="PANTHER" id="PTHR30437">
    <property type="entry name" value="TRANSCRIPTION ELONGATION FACTOR GREA"/>
    <property type="match status" value="1"/>
</dbReference>
<feature type="domain" description="Transcription elongation factor GreA/GreB C-terminal" evidence="2">
    <location>
        <begin position="91"/>
        <end position="165"/>
    </location>
</feature>
<evidence type="ECO:0000313" key="3">
    <source>
        <dbReference type="EMBL" id="WXB19979.1"/>
    </source>
</evidence>